<keyword evidence="1" id="KW-0472">Membrane</keyword>
<feature type="transmembrane region" description="Helical" evidence="1">
    <location>
        <begin position="6"/>
        <end position="24"/>
    </location>
</feature>
<dbReference type="STRING" id="1908260.BKK50_04710"/>
<reference evidence="2 3" key="1">
    <citation type="submission" date="2016-10" db="EMBL/GenBank/DDBJ databases">
        <title>Rodentibacter gen. nov. and new species.</title>
        <authorList>
            <person name="Christensen H."/>
        </authorList>
    </citation>
    <scope>NUCLEOTIDE SEQUENCE [LARGE SCALE GENOMIC DNA]</scope>
    <source>
        <strain evidence="2 3">CCUG17206</strain>
    </source>
</reference>
<evidence type="ECO:0000313" key="3">
    <source>
        <dbReference type="Proteomes" id="UP000189433"/>
    </source>
</evidence>
<proteinExistence type="predicted"/>
<dbReference type="Pfam" id="PF17344">
    <property type="entry name" value="DUF5374"/>
    <property type="match status" value="1"/>
</dbReference>
<keyword evidence="3" id="KW-1185">Reference proteome</keyword>
<dbReference type="AlphaFoldDB" id="A0A1V3IMV7"/>
<evidence type="ECO:0000256" key="1">
    <source>
        <dbReference type="SAM" id="Phobius"/>
    </source>
</evidence>
<dbReference type="Proteomes" id="UP000189433">
    <property type="component" value="Unassembled WGS sequence"/>
</dbReference>
<organism evidence="2 3">
    <name type="scientific">Rodentibacter rarus</name>
    <dbReference type="NCBI Taxonomy" id="1908260"/>
    <lineage>
        <taxon>Bacteria</taxon>
        <taxon>Pseudomonadati</taxon>
        <taxon>Pseudomonadota</taxon>
        <taxon>Gammaproteobacteria</taxon>
        <taxon>Pasteurellales</taxon>
        <taxon>Pasteurellaceae</taxon>
        <taxon>Rodentibacter</taxon>
    </lineage>
</organism>
<accession>A0A1V3IMV7</accession>
<name>A0A1V3IMV7_9PAST</name>
<dbReference type="InterPro" id="IPR020511">
    <property type="entry name" value="Uncharacterised_HI0941"/>
</dbReference>
<gene>
    <name evidence="2" type="ORF">BKK50_04710</name>
</gene>
<keyword evidence="1" id="KW-1133">Transmembrane helix</keyword>
<keyword evidence="1" id="KW-0812">Transmembrane</keyword>
<evidence type="ECO:0000313" key="2">
    <source>
        <dbReference type="EMBL" id="OOF43534.1"/>
    </source>
</evidence>
<evidence type="ECO:0008006" key="4">
    <source>
        <dbReference type="Google" id="ProtNLM"/>
    </source>
</evidence>
<comment type="caution">
    <text evidence="2">The sequence shown here is derived from an EMBL/GenBank/DDBJ whole genome shotgun (WGS) entry which is preliminary data.</text>
</comment>
<dbReference type="EMBL" id="MLHJ01000036">
    <property type="protein sequence ID" value="OOF43534.1"/>
    <property type="molecule type" value="Genomic_DNA"/>
</dbReference>
<sequence length="107" mass="12538">MNRGMSLTSVMFTLMVFSILFLVFNRWTANQRQSAVKVYYDFQALQIAENQVQRQFLGLPCEQQVKQNGTQFQIQCQSNQVVIRSPLGEFSLKNERYYVANAQKQKF</sequence>
<protein>
    <recommendedName>
        <fullName evidence="4">DUF5374 domain-containing protein</fullName>
    </recommendedName>
</protein>